<comment type="function">
    <text evidence="4">May play a role in the regulation of cytokinesis.</text>
</comment>
<dbReference type="InterPro" id="IPR011989">
    <property type="entry name" value="ARM-like"/>
</dbReference>
<dbReference type="GO" id="GO:0005829">
    <property type="term" value="C:cytosol"/>
    <property type="evidence" value="ECO:0007669"/>
    <property type="project" value="TreeGrafter"/>
</dbReference>
<keyword evidence="2" id="KW-0132">Cell division</keyword>
<comment type="similarity">
    <text evidence="1">Belongs to the ataxin-10 family.</text>
</comment>
<evidence type="ECO:0000313" key="9">
    <source>
        <dbReference type="Proteomes" id="UP000191144"/>
    </source>
</evidence>
<evidence type="ECO:0000256" key="2">
    <source>
        <dbReference type="ARBA" id="ARBA00022618"/>
    </source>
</evidence>
<evidence type="ECO:0000256" key="5">
    <source>
        <dbReference type="ARBA" id="ARBA00044801"/>
    </source>
</evidence>
<dbReference type="PANTHER" id="PTHR13255">
    <property type="entry name" value="ATAXIN-10"/>
    <property type="match status" value="1"/>
</dbReference>
<evidence type="ECO:0000313" key="8">
    <source>
        <dbReference type="EMBL" id="SCV03998.1"/>
    </source>
</evidence>
<proteinExistence type="inferred from homology"/>
<protein>
    <recommendedName>
        <fullName evidence="5">Ataxin-10 homolog</fullName>
    </recommendedName>
    <alternativeName>
        <fullName evidence="6">Copper transport protein 86</fullName>
    </alternativeName>
</protein>
<sequence length="526" mass="59984">MSISEIVTLNNVASLLCGYPGGKELFEAIIPLLSSIVLKSSHDANYRDSLAKDEELWSAIGRCSRFEQFLTNYGGKMELRFWHLRTFRGVVLLARNLCVSNQELPQNLMLQYQFFRAFNSFKEGYQYDEMELSLFKTLTEFFCNVTSKSVVFDKSCIQDVTQFLCYPIAQNKADDVILSYTMLLRNLVAHDDFVYHFLKTDEATTVLHDFLLAKVCQDHTNIPKMINDKHGDNTELSVLGGLVMSIFMRLCSHESFAPYVADVEKSDQDKFMDFLNLSHLATTSSENWNNFQLTGIMTWCFRLLESLAADVQAYFDINDENESRAKFLHDRLLIVLDILTKLTQYEHVRKFMVFYKGVEVLVRLLHLFQEKLLRLNILQLTGQNASTLKVTFSNGVQISDSALIASRFDSTTGSIKATNFPECKLLIIETLSFLAYNNKDVQDKMRELQGLEAVLSNCVIDDNDPFIKERSIMCIKILLQDNPENQKIVAKLESKSAVHDETLSQAGYEVNVGKGGKIQIAPPTKH</sequence>
<organism evidence="8 9">
    <name type="scientific">Lachancea meyersii CBS 8951</name>
    <dbReference type="NCBI Taxonomy" id="1266667"/>
    <lineage>
        <taxon>Eukaryota</taxon>
        <taxon>Fungi</taxon>
        <taxon>Dikarya</taxon>
        <taxon>Ascomycota</taxon>
        <taxon>Saccharomycotina</taxon>
        <taxon>Saccharomycetes</taxon>
        <taxon>Saccharomycetales</taxon>
        <taxon>Saccharomycetaceae</taxon>
        <taxon>Lachancea</taxon>
    </lineage>
</organism>
<dbReference type="InterPro" id="IPR051374">
    <property type="entry name" value="Ataxin-10/CTR86_families"/>
</dbReference>
<dbReference type="GO" id="GO:0051301">
    <property type="term" value="P:cell division"/>
    <property type="evidence" value="ECO:0007669"/>
    <property type="project" value="UniProtKB-KW"/>
</dbReference>
<dbReference type="OrthoDB" id="379794at2759"/>
<dbReference type="SUPFAM" id="SSF48371">
    <property type="entry name" value="ARM repeat"/>
    <property type="match status" value="1"/>
</dbReference>
<evidence type="ECO:0000256" key="6">
    <source>
        <dbReference type="ARBA" id="ARBA00044805"/>
    </source>
</evidence>
<evidence type="ECO:0000259" key="7">
    <source>
        <dbReference type="Pfam" id="PF09759"/>
    </source>
</evidence>
<dbReference type="EMBL" id="LT598480">
    <property type="protein sequence ID" value="SCV03998.1"/>
    <property type="molecule type" value="Genomic_DNA"/>
</dbReference>
<feature type="domain" description="Ataxin-10" evidence="7">
    <location>
        <begin position="423"/>
        <end position="520"/>
    </location>
</feature>
<reference evidence="9" key="1">
    <citation type="submission" date="2016-03" db="EMBL/GenBank/DDBJ databases">
        <authorList>
            <person name="Devillers Hugo."/>
        </authorList>
    </citation>
    <scope>NUCLEOTIDE SEQUENCE [LARGE SCALE GENOMIC DNA]</scope>
</reference>
<dbReference type="Pfam" id="PF09759">
    <property type="entry name" value="Atx10homo_assoc"/>
    <property type="match status" value="1"/>
</dbReference>
<evidence type="ECO:0000256" key="4">
    <source>
        <dbReference type="ARBA" id="ARBA00044746"/>
    </source>
</evidence>
<accession>A0A1G4KHM3</accession>
<evidence type="ECO:0000256" key="3">
    <source>
        <dbReference type="ARBA" id="ARBA00023306"/>
    </source>
</evidence>
<dbReference type="Gene3D" id="1.25.10.10">
    <property type="entry name" value="Leucine-rich Repeat Variant"/>
    <property type="match status" value="1"/>
</dbReference>
<gene>
    <name evidence="8" type="ORF">LAME_0H14928G</name>
</gene>
<dbReference type="PANTHER" id="PTHR13255:SF0">
    <property type="entry name" value="ATAXIN-10"/>
    <property type="match status" value="1"/>
</dbReference>
<dbReference type="InterPro" id="IPR016024">
    <property type="entry name" value="ARM-type_fold"/>
</dbReference>
<dbReference type="InterPro" id="IPR019156">
    <property type="entry name" value="Ataxin-10_domain"/>
</dbReference>
<evidence type="ECO:0000256" key="1">
    <source>
        <dbReference type="ARBA" id="ARBA00008384"/>
    </source>
</evidence>
<dbReference type="AlphaFoldDB" id="A0A1G4KHM3"/>
<keyword evidence="3" id="KW-0131">Cell cycle</keyword>
<name>A0A1G4KHM3_9SACH</name>
<dbReference type="Proteomes" id="UP000191144">
    <property type="component" value="Chromosome H"/>
</dbReference>
<keyword evidence="9" id="KW-1185">Reference proteome</keyword>